<protein>
    <submittedName>
        <fullName evidence="1">Uncharacterized protein</fullName>
    </submittedName>
</protein>
<reference evidence="1" key="1">
    <citation type="submission" date="2018-05" db="EMBL/GenBank/DDBJ databases">
        <authorList>
            <person name="Lanie J.A."/>
            <person name="Ng W.-L."/>
            <person name="Kazmierczak K.M."/>
            <person name="Andrzejewski T.M."/>
            <person name="Davidsen T.M."/>
            <person name="Wayne K.J."/>
            <person name="Tettelin H."/>
            <person name="Glass J.I."/>
            <person name="Rusch D."/>
            <person name="Podicherti R."/>
            <person name="Tsui H.-C.T."/>
            <person name="Winkler M.E."/>
        </authorList>
    </citation>
    <scope>NUCLEOTIDE SEQUENCE</scope>
</reference>
<dbReference type="EMBL" id="UINC01204645">
    <property type="protein sequence ID" value="SVE25469.1"/>
    <property type="molecule type" value="Genomic_DNA"/>
</dbReference>
<proteinExistence type="predicted"/>
<accession>A0A383C076</accession>
<dbReference type="AlphaFoldDB" id="A0A383C076"/>
<organism evidence="1">
    <name type="scientific">marine metagenome</name>
    <dbReference type="NCBI Taxonomy" id="408172"/>
    <lineage>
        <taxon>unclassified sequences</taxon>
        <taxon>metagenomes</taxon>
        <taxon>ecological metagenomes</taxon>
    </lineage>
</organism>
<evidence type="ECO:0000313" key="1">
    <source>
        <dbReference type="EMBL" id="SVE25469.1"/>
    </source>
</evidence>
<name>A0A383C076_9ZZZZ</name>
<sequence length="42" mass="4907">MYKKLDGINGSTYQPPQYTMALFVSYDAIKSLAYVLRLDRFK</sequence>
<gene>
    <name evidence="1" type="ORF">METZ01_LOCUS478323</name>
</gene>